<feature type="compositionally biased region" description="Polar residues" evidence="1">
    <location>
        <begin position="44"/>
        <end position="55"/>
    </location>
</feature>
<evidence type="ECO:0000256" key="1">
    <source>
        <dbReference type="SAM" id="MobiDB-lite"/>
    </source>
</evidence>
<keyword evidence="2" id="KW-0812">Transmembrane</keyword>
<keyword evidence="4" id="KW-1185">Reference proteome</keyword>
<keyword evidence="2" id="KW-1133">Transmembrane helix</keyword>
<comment type="caution">
    <text evidence="3">The sequence shown here is derived from an EMBL/GenBank/DDBJ whole genome shotgun (WGS) entry which is preliminary data.</text>
</comment>
<evidence type="ECO:0000256" key="2">
    <source>
        <dbReference type="SAM" id="Phobius"/>
    </source>
</evidence>
<organism evidence="3 4">
    <name type="scientific">Chitinophaga defluvii</name>
    <dbReference type="NCBI Taxonomy" id="3163343"/>
    <lineage>
        <taxon>Bacteria</taxon>
        <taxon>Pseudomonadati</taxon>
        <taxon>Bacteroidota</taxon>
        <taxon>Chitinophagia</taxon>
        <taxon>Chitinophagales</taxon>
        <taxon>Chitinophagaceae</taxon>
        <taxon>Chitinophaga</taxon>
    </lineage>
</organism>
<evidence type="ECO:0000313" key="3">
    <source>
        <dbReference type="EMBL" id="MET6997271.1"/>
    </source>
</evidence>
<protein>
    <submittedName>
        <fullName evidence="3">Uncharacterized protein</fullName>
    </submittedName>
</protein>
<proteinExistence type="predicted"/>
<feature type="compositionally biased region" description="Polar residues" evidence="1">
    <location>
        <begin position="69"/>
        <end position="78"/>
    </location>
</feature>
<accession>A0ABV2T2K9</accession>
<dbReference type="EMBL" id="JBEXAC010000001">
    <property type="protein sequence ID" value="MET6997271.1"/>
    <property type="molecule type" value="Genomic_DNA"/>
</dbReference>
<dbReference type="RefSeq" id="WP_354659910.1">
    <property type="nucleotide sequence ID" value="NZ_JBEXAC010000001.1"/>
</dbReference>
<name>A0ABV2T2K9_9BACT</name>
<feature type="transmembrane region" description="Helical" evidence="2">
    <location>
        <begin position="16"/>
        <end position="37"/>
    </location>
</feature>
<feature type="compositionally biased region" description="Low complexity" evidence="1">
    <location>
        <begin position="56"/>
        <end position="67"/>
    </location>
</feature>
<dbReference type="Proteomes" id="UP001549749">
    <property type="component" value="Unassembled WGS sequence"/>
</dbReference>
<feature type="region of interest" description="Disordered" evidence="1">
    <location>
        <begin position="44"/>
        <end position="78"/>
    </location>
</feature>
<sequence>MKVQANVQQQMPLHLYLYKLCITLCVAGILSLFLFACDGAKNSTSNTDTSGVMQNTDTAATMPADTAMQRDTTTMPVQ</sequence>
<reference evidence="3 4" key="1">
    <citation type="submission" date="2024-06" db="EMBL/GenBank/DDBJ databases">
        <title>Chitinophaga defluvii sp. nov., isolated from municipal sewage.</title>
        <authorList>
            <person name="Zhang L."/>
        </authorList>
    </citation>
    <scope>NUCLEOTIDE SEQUENCE [LARGE SCALE GENOMIC DNA]</scope>
    <source>
        <strain evidence="3 4">H8</strain>
    </source>
</reference>
<keyword evidence="2" id="KW-0472">Membrane</keyword>
<evidence type="ECO:0000313" key="4">
    <source>
        <dbReference type="Proteomes" id="UP001549749"/>
    </source>
</evidence>
<gene>
    <name evidence="3" type="ORF">ABR189_07810</name>
</gene>